<name>A0ABY8KXV1_9FLAO</name>
<proteinExistence type="predicted"/>
<gene>
    <name evidence="1" type="ORF">QCQ61_15160</name>
</gene>
<dbReference type="RefSeq" id="WP_279448546.1">
    <property type="nucleotide sequence ID" value="NZ_CP122379.1"/>
</dbReference>
<accession>A0ABY8KXV1</accession>
<dbReference type="InterPro" id="IPR045444">
    <property type="entry name" value="DUF6503"/>
</dbReference>
<dbReference type="EMBL" id="CP122379">
    <property type="protein sequence ID" value="WGF92532.1"/>
    <property type="molecule type" value="Genomic_DNA"/>
</dbReference>
<evidence type="ECO:0000313" key="2">
    <source>
        <dbReference type="Proteomes" id="UP001238523"/>
    </source>
</evidence>
<protein>
    <recommendedName>
        <fullName evidence="3">Outer membrane lipoprotein-sorting protein</fullName>
    </recommendedName>
</protein>
<keyword evidence="2" id="KW-1185">Reference proteome</keyword>
<sequence length="281" mass="32159">MKKLILMSAIIVAFSACRNDKKTTGEDPRVDGTELDTTGIEAPDGEVKIEQVAAPKTFPTSLQNVFMAHGGLDRWKQMNNLCFEMKGKNGDEIHTVSLPNRKTKIESKDWSIGKDANGVWLLRHDLSYEGNPVFYHNLMFYFYAMPFIISDPGTNYTAVEPTELDGKMYNGFKISYNDNVGDSPEDEYILYFNPTTNKMAWLAYTVTFKDQKKSDDWHYIKYDKWQEVNGLLLPEKMVWYNVENGKPKGKKMDIKFDKVTATETMLDASVFAKPAEAEYVK</sequence>
<dbReference type="Pfam" id="PF20113">
    <property type="entry name" value="DUF6503"/>
    <property type="match status" value="1"/>
</dbReference>
<evidence type="ECO:0008006" key="3">
    <source>
        <dbReference type="Google" id="ProtNLM"/>
    </source>
</evidence>
<reference evidence="1 2" key="1">
    <citation type="submission" date="2023-04" db="EMBL/GenBank/DDBJ databases">
        <title>Taxonomic identification of the Arctic strain Aequorivita sp. nov. and transcriptomic analysis in response to temperature stress.</title>
        <authorList>
            <person name="Liu W."/>
            <person name="Cong B."/>
            <person name="Lin J."/>
        </authorList>
    </citation>
    <scope>NUCLEOTIDE SEQUENCE [LARGE SCALE GENOMIC DNA]</scope>
    <source>
        <strain evidence="1 2">Ant34-E75</strain>
    </source>
</reference>
<dbReference type="Proteomes" id="UP001238523">
    <property type="component" value="Chromosome"/>
</dbReference>
<organism evidence="1 2">
    <name type="scientific">Aequorivita marisscotiae</name>
    <dbReference type="NCBI Taxonomy" id="3040348"/>
    <lineage>
        <taxon>Bacteria</taxon>
        <taxon>Pseudomonadati</taxon>
        <taxon>Bacteroidota</taxon>
        <taxon>Flavobacteriia</taxon>
        <taxon>Flavobacteriales</taxon>
        <taxon>Flavobacteriaceae</taxon>
        <taxon>Aequorivita</taxon>
    </lineage>
</organism>
<dbReference type="PROSITE" id="PS51257">
    <property type="entry name" value="PROKAR_LIPOPROTEIN"/>
    <property type="match status" value="1"/>
</dbReference>
<evidence type="ECO:0000313" key="1">
    <source>
        <dbReference type="EMBL" id="WGF92532.1"/>
    </source>
</evidence>